<evidence type="ECO:0000313" key="2">
    <source>
        <dbReference type="EMBL" id="MPC74198.1"/>
    </source>
</evidence>
<proteinExistence type="predicted"/>
<accession>A0A5B7HZR7</accession>
<dbReference type="Proteomes" id="UP000324222">
    <property type="component" value="Unassembled WGS sequence"/>
</dbReference>
<feature type="compositionally biased region" description="Basic and acidic residues" evidence="1">
    <location>
        <begin position="29"/>
        <end position="38"/>
    </location>
</feature>
<comment type="caution">
    <text evidence="2">The sequence shown here is derived from an EMBL/GenBank/DDBJ whole genome shotgun (WGS) entry which is preliminary data.</text>
</comment>
<keyword evidence="3" id="KW-1185">Reference proteome</keyword>
<dbReference type="AlphaFoldDB" id="A0A5B7HZR7"/>
<reference evidence="2 3" key="1">
    <citation type="submission" date="2019-05" db="EMBL/GenBank/DDBJ databases">
        <title>Another draft genome of Portunus trituberculatus and its Hox gene families provides insights of decapod evolution.</title>
        <authorList>
            <person name="Jeong J.-H."/>
            <person name="Song I."/>
            <person name="Kim S."/>
            <person name="Choi T."/>
            <person name="Kim D."/>
            <person name="Ryu S."/>
            <person name="Kim W."/>
        </authorList>
    </citation>
    <scope>NUCLEOTIDE SEQUENCE [LARGE SCALE GENOMIC DNA]</scope>
    <source>
        <tissue evidence="2">Muscle</tissue>
    </source>
</reference>
<gene>
    <name evidence="2" type="ORF">E2C01_068550</name>
</gene>
<evidence type="ECO:0000313" key="3">
    <source>
        <dbReference type="Proteomes" id="UP000324222"/>
    </source>
</evidence>
<sequence length="61" mass="7221">MDNAGQWSKEVLQLTMVNAMDLWVEESTRYKGEEEPSPEHPPSIQYHSPMGRSWKYRRRIG</sequence>
<protein>
    <submittedName>
        <fullName evidence="2">Uncharacterized protein</fullName>
    </submittedName>
</protein>
<organism evidence="2 3">
    <name type="scientific">Portunus trituberculatus</name>
    <name type="common">Swimming crab</name>
    <name type="synonym">Neptunus trituberculatus</name>
    <dbReference type="NCBI Taxonomy" id="210409"/>
    <lineage>
        <taxon>Eukaryota</taxon>
        <taxon>Metazoa</taxon>
        <taxon>Ecdysozoa</taxon>
        <taxon>Arthropoda</taxon>
        <taxon>Crustacea</taxon>
        <taxon>Multicrustacea</taxon>
        <taxon>Malacostraca</taxon>
        <taxon>Eumalacostraca</taxon>
        <taxon>Eucarida</taxon>
        <taxon>Decapoda</taxon>
        <taxon>Pleocyemata</taxon>
        <taxon>Brachyura</taxon>
        <taxon>Eubrachyura</taxon>
        <taxon>Portunoidea</taxon>
        <taxon>Portunidae</taxon>
        <taxon>Portuninae</taxon>
        <taxon>Portunus</taxon>
    </lineage>
</organism>
<name>A0A5B7HZR7_PORTR</name>
<feature type="region of interest" description="Disordered" evidence="1">
    <location>
        <begin position="29"/>
        <end position="49"/>
    </location>
</feature>
<dbReference type="EMBL" id="VSRR010038439">
    <property type="protein sequence ID" value="MPC74198.1"/>
    <property type="molecule type" value="Genomic_DNA"/>
</dbReference>
<evidence type="ECO:0000256" key="1">
    <source>
        <dbReference type="SAM" id="MobiDB-lite"/>
    </source>
</evidence>